<organism evidence="5 6">
    <name type="scientific">Sinimarinibacterium flocculans</name>
    <dbReference type="NCBI Taxonomy" id="985250"/>
    <lineage>
        <taxon>Bacteria</taxon>
        <taxon>Pseudomonadati</taxon>
        <taxon>Pseudomonadota</taxon>
        <taxon>Gammaproteobacteria</taxon>
        <taxon>Nevskiales</taxon>
        <taxon>Nevskiaceae</taxon>
        <taxon>Sinimarinibacterium</taxon>
    </lineage>
</organism>
<dbReference type="PANTHER" id="PTHR47894">
    <property type="entry name" value="HTH-TYPE TRANSCRIPTIONAL REGULATOR GADX"/>
    <property type="match status" value="1"/>
</dbReference>
<evidence type="ECO:0000256" key="1">
    <source>
        <dbReference type="ARBA" id="ARBA00023015"/>
    </source>
</evidence>
<dbReference type="InterPro" id="IPR020449">
    <property type="entry name" value="Tscrpt_reg_AraC-type_HTH"/>
</dbReference>
<dbReference type="SMART" id="SM00342">
    <property type="entry name" value="HTH_ARAC"/>
    <property type="match status" value="1"/>
</dbReference>
<dbReference type="InterPro" id="IPR009057">
    <property type="entry name" value="Homeodomain-like_sf"/>
</dbReference>
<dbReference type="PRINTS" id="PR00032">
    <property type="entry name" value="HTHARAC"/>
</dbReference>
<dbReference type="OrthoDB" id="6506763at2"/>
<dbReference type="Gene3D" id="1.10.10.60">
    <property type="entry name" value="Homeodomain-like"/>
    <property type="match status" value="1"/>
</dbReference>
<evidence type="ECO:0000313" key="6">
    <source>
        <dbReference type="Proteomes" id="UP000248330"/>
    </source>
</evidence>
<proteinExistence type="predicted"/>
<dbReference type="InterPro" id="IPR032687">
    <property type="entry name" value="AraC-type_N"/>
</dbReference>
<dbReference type="Pfam" id="PF12833">
    <property type="entry name" value="HTH_18"/>
    <property type="match status" value="1"/>
</dbReference>
<comment type="caution">
    <text evidence="5">The sequence shown here is derived from an EMBL/GenBank/DDBJ whole genome shotgun (WGS) entry which is preliminary data.</text>
</comment>
<keyword evidence="6" id="KW-1185">Reference proteome</keyword>
<keyword evidence="2 5" id="KW-0238">DNA-binding</keyword>
<dbReference type="SUPFAM" id="SSF46689">
    <property type="entry name" value="Homeodomain-like"/>
    <property type="match status" value="1"/>
</dbReference>
<keyword evidence="3" id="KW-0804">Transcription</keyword>
<dbReference type="GO" id="GO:0003700">
    <property type="term" value="F:DNA-binding transcription factor activity"/>
    <property type="evidence" value="ECO:0007669"/>
    <property type="project" value="InterPro"/>
</dbReference>
<keyword evidence="1" id="KW-0805">Transcription regulation</keyword>
<evidence type="ECO:0000256" key="3">
    <source>
        <dbReference type="ARBA" id="ARBA00023163"/>
    </source>
</evidence>
<dbReference type="PROSITE" id="PS01124">
    <property type="entry name" value="HTH_ARAC_FAMILY_2"/>
    <property type="match status" value="1"/>
</dbReference>
<name>A0A318E7Y9_9GAMM</name>
<sequence>MAKPLHQRVVPSTFTLLLHDYLESCGYVPDEVLGVSRPAVDPDGQDRVDVVQWEQMLERAMAHLNDRQLGLKLGATVRARHLGVVGHLLLASENFGVALTRLEQYQRLIFDAIPMTRRETPDAIEMVWDISEFRTGILVGETGFAAMVQFCRSLMEGRADPHSVDFAHPPPDDIRPYEEFFRCPVRFLCPAPIIRVGYELLARPLRKTDAALEKLLEQHAQRLLAQLPRQEPVVMQVRRVIAELLRDGEPMIDSVSSQLCCSPRTLQRQLKAAGTSFRDETNLVRNELGKSYLRDEQLTLADIALLLGYSEHSAFTRAFRKQNGCTPQQLRERLQTGWHALDR</sequence>
<reference evidence="5 6" key="1">
    <citation type="submission" date="2018-04" db="EMBL/GenBank/DDBJ databases">
        <title>Genomic Encyclopedia of Type Strains, Phase IV (KMG-IV): sequencing the most valuable type-strain genomes for metagenomic binning, comparative biology and taxonomic classification.</title>
        <authorList>
            <person name="Goeker M."/>
        </authorList>
    </citation>
    <scope>NUCLEOTIDE SEQUENCE [LARGE SCALE GENOMIC DNA]</scope>
    <source>
        <strain evidence="5 6">DSM 104150</strain>
    </source>
</reference>
<accession>A0A318E7Y9</accession>
<dbReference type="Pfam" id="PF12625">
    <property type="entry name" value="Arabinose_bd"/>
    <property type="match status" value="1"/>
</dbReference>
<feature type="domain" description="HTH araC/xylS-type" evidence="4">
    <location>
        <begin position="235"/>
        <end position="333"/>
    </location>
</feature>
<evidence type="ECO:0000259" key="4">
    <source>
        <dbReference type="PROSITE" id="PS01124"/>
    </source>
</evidence>
<evidence type="ECO:0000256" key="2">
    <source>
        <dbReference type="ARBA" id="ARBA00023125"/>
    </source>
</evidence>
<dbReference type="RefSeq" id="WP_110265449.1">
    <property type="nucleotide sequence ID" value="NZ_CAKZQT010000001.1"/>
</dbReference>
<dbReference type="GO" id="GO:0000976">
    <property type="term" value="F:transcription cis-regulatory region binding"/>
    <property type="evidence" value="ECO:0007669"/>
    <property type="project" value="TreeGrafter"/>
</dbReference>
<protein>
    <submittedName>
        <fullName evidence="5">AraC-like DNA-binding protein</fullName>
    </submittedName>
</protein>
<dbReference type="Proteomes" id="UP000248330">
    <property type="component" value="Unassembled WGS sequence"/>
</dbReference>
<evidence type="ECO:0000313" key="5">
    <source>
        <dbReference type="EMBL" id="PXV67131.1"/>
    </source>
</evidence>
<dbReference type="GO" id="GO:0005829">
    <property type="term" value="C:cytosol"/>
    <property type="evidence" value="ECO:0007669"/>
    <property type="project" value="TreeGrafter"/>
</dbReference>
<gene>
    <name evidence="5" type="ORF">C8D93_106108</name>
</gene>
<dbReference type="EMBL" id="QICN01000006">
    <property type="protein sequence ID" value="PXV67131.1"/>
    <property type="molecule type" value="Genomic_DNA"/>
</dbReference>
<dbReference type="InterPro" id="IPR018060">
    <property type="entry name" value="HTH_AraC"/>
</dbReference>
<dbReference type="PANTHER" id="PTHR47894:SF1">
    <property type="entry name" value="HTH-TYPE TRANSCRIPTIONAL REGULATOR VQSM"/>
    <property type="match status" value="1"/>
</dbReference>
<dbReference type="AlphaFoldDB" id="A0A318E7Y9"/>